<comment type="caution">
    <text evidence="2">The sequence shown here is derived from an EMBL/GenBank/DDBJ whole genome shotgun (WGS) entry which is preliminary data.</text>
</comment>
<evidence type="ECO:0000256" key="1">
    <source>
        <dbReference type="SAM" id="MobiDB-lite"/>
    </source>
</evidence>
<evidence type="ECO:0000313" key="3">
    <source>
        <dbReference type="Proteomes" id="UP000299102"/>
    </source>
</evidence>
<keyword evidence="3" id="KW-1185">Reference proteome</keyword>
<dbReference type="EMBL" id="BGZK01000566">
    <property type="protein sequence ID" value="GBP50458.1"/>
    <property type="molecule type" value="Genomic_DNA"/>
</dbReference>
<dbReference type="Proteomes" id="UP000299102">
    <property type="component" value="Unassembled WGS sequence"/>
</dbReference>
<organism evidence="2 3">
    <name type="scientific">Eumeta variegata</name>
    <name type="common">Bagworm moth</name>
    <name type="synonym">Eumeta japonica</name>
    <dbReference type="NCBI Taxonomy" id="151549"/>
    <lineage>
        <taxon>Eukaryota</taxon>
        <taxon>Metazoa</taxon>
        <taxon>Ecdysozoa</taxon>
        <taxon>Arthropoda</taxon>
        <taxon>Hexapoda</taxon>
        <taxon>Insecta</taxon>
        <taxon>Pterygota</taxon>
        <taxon>Neoptera</taxon>
        <taxon>Endopterygota</taxon>
        <taxon>Lepidoptera</taxon>
        <taxon>Glossata</taxon>
        <taxon>Ditrysia</taxon>
        <taxon>Tineoidea</taxon>
        <taxon>Psychidae</taxon>
        <taxon>Oiketicinae</taxon>
        <taxon>Eumeta</taxon>
    </lineage>
</organism>
<feature type="compositionally biased region" description="Polar residues" evidence="1">
    <location>
        <begin position="73"/>
        <end position="83"/>
    </location>
</feature>
<proteinExistence type="predicted"/>
<dbReference type="AlphaFoldDB" id="A0A4C1WGE1"/>
<reference evidence="2 3" key="1">
    <citation type="journal article" date="2019" name="Commun. Biol.">
        <title>The bagworm genome reveals a unique fibroin gene that provides high tensile strength.</title>
        <authorList>
            <person name="Kono N."/>
            <person name="Nakamura H."/>
            <person name="Ohtoshi R."/>
            <person name="Tomita M."/>
            <person name="Numata K."/>
            <person name="Arakawa K."/>
        </authorList>
    </citation>
    <scope>NUCLEOTIDE SEQUENCE [LARGE SCALE GENOMIC DNA]</scope>
</reference>
<sequence>MNSSADLQMAYRRGRHGDARPRRRRDPSSSEVRFKKTSSSSKSELIAESELKTERERKSRKLAPRTAADPHSKSTLGHNSDSPATIYHFFVHSQDLPAYLEGVILLRSSGDAVPGQ</sequence>
<feature type="region of interest" description="Disordered" evidence="1">
    <location>
        <begin position="1"/>
        <end position="83"/>
    </location>
</feature>
<protein>
    <submittedName>
        <fullName evidence="2">Uncharacterized protein</fullName>
    </submittedName>
</protein>
<accession>A0A4C1WGE1</accession>
<evidence type="ECO:0000313" key="2">
    <source>
        <dbReference type="EMBL" id="GBP50458.1"/>
    </source>
</evidence>
<gene>
    <name evidence="2" type="ORF">EVAR_96694_1</name>
</gene>
<feature type="compositionally biased region" description="Basic and acidic residues" evidence="1">
    <location>
        <begin position="16"/>
        <end position="34"/>
    </location>
</feature>
<name>A0A4C1WGE1_EUMVA</name>